<feature type="transmembrane region" description="Helical" evidence="5">
    <location>
        <begin position="300"/>
        <end position="321"/>
    </location>
</feature>
<comment type="caution">
    <text evidence="7">The sequence shown here is derived from an EMBL/GenBank/DDBJ whole genome shotgun (WGS) entry which is preliminary data.</text>
</comment>
<dbReference type="InterPro" id="IPR051788">
    <property type="entry name" value="MFS_Transporter"/>
</dbReference>
<feature type="transmembrane region" description="Helical" evidence="5">
    <location>
        <begin position="166"/>
        <end position="189"/>
    </location>
</feature>
<feature type="transmembrane region" description="Helical" evidence="5">
    <location>
        <begin position="42"/>
        <end position="65"/>
    </location>
</feature>
<dbReference type="RefSeq" id="WP_319842949.1">
    <property type="nucleotide sequence ID" value="NZ_JAXAFJ010000001.1"/>
</dbReference>
<keyword evidence="2 5" id="KW-0812">Transmembrane</keyword>
<organism evidence="7 8">
    <name type="scientific">Terrihabitans rhizophilus</name>
    <dbReference type="NCBI Taxonomy" id="3092662"/>
    <lineage>
        <taxon>Bacteria</taxon>
        <taxon>Pseudomonadati</taxon>
        <taxon>Pseudomonadota</taxon>
        <taxon>Alphaproteobacteria</taxon>
        <taxon>Hyphomicrobiales</taxon>
        <taxon>Terrihabitans</taxon>
    </lineage>
</organism>
<dbReference type="Gene3D" id="1.20.1250.20">
    <property type="entry name" value="MFS general substrate transporter like domains"/>
    <property type="match status" value="2"/>
</dbReference>
<feature type="transmembrane region" description="Helical" evidence="5">
    <location>
        <begin position="276"/>
        <end position="294"/>
    </location>
</feature>
<feature type="transmembrane region" description="Helical" evidence="5">
    <location>
        <begin position="140"/>
        <end position="160"/>
    </location>
</feature>
<dbReference type="Proteomes" id="UP001274321">
    <property type="component" value="Unassembled WGS sequence"/>
</dbReference>
<dbReference type="CDD" id="cd17393">
    <property type="entry name" value="MFS_MosC_like"/>
    <property type="match status" value="1"/>
</dbReference>
<proteinExistence type="predicted"/>
<dbReference type="EMBL" id="JAXAFJ010000001">
    <property type="protein sequence ID" value="MDX6804834.1"/>
    <property type="molecule type" value="Genomic_DNA"/>
</dbReference>
<keyword evidence="3 5" id="KW-1133">Transmembrane helix</keyword>
<evidence type="ECO:0000259" key="6">
    <source>
        <dbReference type="PROSITE" id="PS50850"/>
    </source>
</evidence>
<feature type="transmembrane region" description="Helical" evidence="5">
    <location>
        <begin position="77"/>
        <end position="95"/>
    </location>
</feature>
<dbReference type="InterPro" id="IPR036259">
    <property type="entry name" value="MFS_trans_sf"/>
</dbReference>
<feature type="transmembrane region" description="Helical" evidence="5">
    <location>
        <begin position="361"/>
        <end position="378"/>
    </location>
</feature>
<feature type="domain" description="Major facilitator superfamily (MFS) profile" evidence="6">
    <location>
        <begin position="209"/>
        <end position="395"/>
    </location>
</feature>
<keyword evidence="8" id="KW-1185">Reference proteome</keyword>
<evidence type="ECO:0000256" key="4">
    <source>
        <dbReference type="ARBA" id="ARBA00023136"/>
    </source>
</evidence>
<evidence type="ECO:0000256" key="1">
    <source>
        <dbReference type="ARBA" id="ARBA00004141"/>
    </source>
</evidence>
<dbReference type="PANTHER" id="PTHR23514">
    <property type="entry name" value="BYPASS OF STOP CODON PROTEIN 6"/>
    <property type="match status" value="1"/>
</dbReference>
<comment type="subcellular location">
    <subcellularLocation>
        <location evidence="1">Membrane</location>
        <topology evidence="1">Multi-pass membrane protein</topology>
    </subcellularLocation>
</comment>
<dbReference type="SUPFAM" id="SSF103473">
    <property type="entry name" value="MFS general substrate transporter"/>
    <property type="match status" value="1"/>
</dbReference>
<dbReference type="InterPro" id="IPR011701">
    <property type="entry name" value="MFS"/>
</dbReference>
<evidence type="ECO:0000313" key="7">
    <source>
        <dbReference type="EMBL" id="MDX6804834.1"/>
    </source>
</evidence>
<gene>
    <name evidence="7" type="ORF">SCD90_02045</name>
</gene>
<accession>A0ABU4RL67</accession>
<name>A0ABU4RL67_9HYPH</name>
<dbReference type="InterPro" id="IPR020846">
    <property type="entry name" value="MFS_dom"/>
</dbReference>
<dbReference type="PROSITE" id="PS50850">
    <property type="entry name" value="MFS"/>
    <property type="match status" value="1"/>
</dbReference>
<reference evidence="7 8" key="1">
    <citation type="submission" date="2023-11" db="EMBL/GenBank/DDBJ databases">
        <authorList>
            <person name="Bao R."/>
        </authorList>
    </citation>
    <scope>NUCLEOTIDE SEQUENCE [LARGE SCALE GENOMIC DNA]</scope>
    <source>
        <strain evidence="7 8">PJ23</strain>
    </source>
</reference>
<evidence type="ECO:0000256" key="5">
    <source>
        <dbReference type="SAM" id="Phobius"/>
    </source>
</evidence>
<keyword evidence="4 5" id="KW-0472">Membrane</keyword>
<dbReference type="Pfam" id="PF07690">
    <property type="entry name" value="MFS_1"/>
    <property type="match status" value="1"/>
</dbReference>
<feature type="transmembrane region" description="Helical" evidence="5">
    <location>
        <begin position="101"/>
        <end position="119"/>
    </location>
</feature>
<feature type="transmembrane region" description="Helical" evidence="5">
    <location>
        <begin position="333"/>
        <end position="355"/>
    </location>
</feature>
<feature type="transmembrane region" description="Helical" evidence="5">
    <location>
        <begin position="210"/>
        <end position="232"/>
    </location>
</feature>
<evidence type="ECO:0000256" key="3">
    <source>
        <dbReference type="ARBA" id="ARBA00022989"/>
    </source>
</evidence>
<dbReference type="PANTHER" id="PTHR23514:SF13">
    <property type="entry name" value="INNER MEMBRANE PROTEIN YBJJ"/>
    <property type="match status" value="1"/>
</dbReference>
<feature type="transmembrane region" description="Helical" evidence="5">
    <location>
        <begin position="244"/>
        <end position="264"/>
    </location>
</feature>
<sequence>MKQPHASLRAALHASRGIFFAYGCVIGTWSVFIPIVRDGLQISVGMLGLALLLMSLGAMLAMPFVGGLCSRFGSATVLRVVAPLVAASLLLPVLAPDIWTFALALLYFGALNGATDVSMNAQGIFVENRLGRPVMSGTHAAFSLGALAGAACAGLVLHVLSPTPAIFVLTFGILALSAACLPFMIFGDAAPLPADRPRRSWSFRIPERPVIALGLLAFLALMSEGAMIDWSAALLRDEFGASSASAAAGFVVFSAAMALGRLTGDWMVARYNRRRVFQTSALVAGLGFGAGLAIGGLPAVLAGIACLGLGLANLVPILFSAAVSGNTADAGPAVSIVATLGYTGLLAGPPLIGFIAQLTDLRIGISLLALIALVMFVSSPQVRRIRTVTADDCTT</sequence>
<evidence type="ECO:0000256" key="2">
    <source>
        <dbReference type="ARBA" id="ARBA00022692"/>
    </source>
</evidence>
<feature type="transmembrane region" description="Helical" evidence="5">
    <location>
        <begin position="18"/>
        <end position="36"/>
    </location>
</feature>
<protein>
    <submittedName>
        <fullName evidence="7">MFS transporter</fullName>
    </submittedName>
</protein>
<evidence type="ECO:0000313" key="8">
    <source>
        <dbReference type="Proteomes" id="UP001274321"/>
    </source>
</evidence>